<dbReference type="STRING" id="28125.HMPREF3202_00513"/>
<sequence>MALTSSCWFFFNGTICLVVNNTISNYNRAFCLYFFILFSNLSNIYQHNKAK</sequence>
<evidence type="ECO:0000313" key="1">
    <source>
        <dbReference type="EMBL" id="KXO17965.1"/>
    </source>
</evidence>
<accession>A0A137SZS7</accession>
<protein>
    <submittedName>
        <fullName evidence="1">Uncharacterized protein</fullName>
    </submittedName>
</protein>
<dbReference type="AlphaFoldDB" id="A0A137SZS7"/>
<reference evidence="1 2" key="1">
    <citation type="submission" date="2016-02" db="EMBL/GenBank/DDBJ databases">
        <authorList>
            <person name="Wen L."/>
            <person name="He K."/>
            <person name="Yang H."/>
        </authorList>
    </citation>
    <scope>NUCLEOTIDE SEQUENCE [LARGE SCALE GENOMIC DNA]</scope>
    <source>
        <strain evidence="1 2">GED7880</strain>
    </source>
</reference>
<dbReference type="PATRIC" id="fig|28125.4.peg.504"/>
<proteinExistence type="predicted"/>
<dbReference type="EMBL" id="LTAG01000022">
    <property type="protein sequence ID" value="KXO17965.1"/>
    <property type="molecule type" value="Genomic_DNA"/>
</dbReference>
<comment type="caution">
    <text evidence="1">The sequence shown here is derived from an EMBL/GenBank/DDBJ whole genome shotgun (WGS) entry which is preliminary data.</text>
</comment>
<gene>
    <name evidence="1" type="ORF">HMPREF3202_00513</name>
</gene>
<evidence type="ECO:0000313" key="2">
    <source>
        <dbReference type="Proteomes" id="UP000070093"/>
    </source>
</evidence>
<dbReference type="Proteomes" id="UP000070093">
    <property type="component" value="Unassembled WGS sequence"/>
</dbReference>
<organism evidence="1 2">
    <name type="scientific">Prevotella bivia</name>
    <dbReference type="NCBI Taxonomy" id="28125"/>
    <lineage>
        <taxon>Bacteria</taxon>
        <taxon>Pseudomonadati</taxon>
        <taxon>Bacteroidota</taxon>
        <taxon>Bacteroidia</taxon>
        <taxon>Bacteroidales</taxon>
        <taxon>Prevotellaceae</taxon>
        <taxon>Prevotella</taxon>
    </lineage>
</organism>
<name>A0A137SZS7_9BACT</name>